<keyword evidence="2" id="KW-1185">Reference proteome</keyword>
<protein>
    <recommendedName>
        <fullName evidence="3">ATP-grasp domain-containing protein</fullName>
    </recommendedName>
</protein>
<evidence type="ECO:0000313" key="1">
    <source>
        <dbReference type="EMBL" id="GGK92296.1"/>
    </source>
</evidence>
<dbReference type="EMBL" id="BMPE01000001">
    <property type="protein sequence ID" value="GGK92296.1"/>
    <property type="molecule type" value="Genomic_DNA"/>
</dbReference>
<comment type="caution">
    <text evidence="1">The sequence shown here is derived from an EMBL/GenBank/DDBJ whole genome shotgun (WGS) entry which is preliminary data.</text>
</comment>
<dbReference type="RefSeq" id="WP_189067683.1">
    <property type="nucleotide sequence ID" value="NZ_BMPE01000001.1"/>
</dbReference>
<evidence type="ECO:0000313" key="2">
    <source>
        <dbReference type="Proteomes" id="UP000604341"/>
    </source>
</evidence>
<reference evidence="2" key="1">
    <citation type="journal article" date="2019" name="Int. J. Syst. Evol. Microbiol.">
        <title>The Global Catalogue of Microorganisms (GCM) 10K type strain sequencing project: providing services to taxonomists for standard genome sequencing and annotation.</title>
        <authorList>
            <consortium name="The Broad Institute Genomics Platform"/>
            <consortium name="The Broad Institute Genome Sequencing Center for Infectious Disease"/>
            <person name="Wu L."/>
            <person name="Ma J."/>
        </authorList>
    </citation>
    <scope>NUCLEOTIDE SEQUENCE [LARGE SCALE GENOMIC DNA]</scope>
    <source>
        <strain evidence="2">JCM 19173</strain>
    </source>
</reference>
<dbReference type="Proteomes" id="UP000604341">
    <property type="component" value="Unassembled WGS sequence"/>
</dbReference>
<sequence length="277" mass="30142">MPLACADTRRHVTAPQTPDLTQRDALARFAPDRAARRALWHPYSRAARPDLLPWDLGLDWSVPAPERGEVLGEALCTQHLTRVDLRFTVAPTRAQALSLMAQLGLTVAPWARTADVPADWDEVVVYLSEYGGHVGQDKVRLPAAQARREHPGRLCTRFLPPDLPPGAPEGVTGASERDLVAGDHVLHLRLLSRDWRSNVAVTDAHWSAVTARPDTGPYGREHDALLGPLFAIDFVISGGVRWAVDFNTSPGATGAPVHELPGRSITGAVQGWRGWTG</sequence>
<proteinExistence type="predicted"/>
<name>A0ABQ2FIC6_9DEIO</name>
<organism evidence="1 2">
    <name type="scientific">Deinococcus radiotolerans</name>
    <dbReference type="NCBI Taxonomy" id="1309407"/>
    <lineage>
        <taxon>Bacteria</taxon>
        <taxon>Thermotogati</taxon>
        <taxon>Deinococcota</taxon>
        <taxon>Deinococci</taxon>
        <taxon>Deinococcales</taxon>
        <taxon>Deinococcaceae</taxon>
        <taxon>Deinococcus</taxon>
    </lineage>
</organism>
<accession>A0ABQ2FIC6</accession>
<gene>
    <name evidence="1" type="ORF">GCM10010844_08520</name>
</gene>
<evidence type="ECO:0008006" key="3">
    <source>
        <dbReference type="Google" id="ProtNLM"/>
    </source>
</evidence>